<gene>
    <name evidence="3" type="ORF">SAMN05421630_110210</name>
</gene>
<reference evidence="3 4" key="1">
    <citation type="submission" date="2016-10" db="EMBL/GenBank/DDBJ databases">
        <authorList>
            <person name="de Groot N.N."/>
        </authorList>
    </citation>
    <scope>NUCLEOTIDE SEQUENCE [LARGE SCALE GENOMIC DNA]</scope>
    <source>
        <strain evidence="3 4">CGMCC 4.5506</strain>
    </source>
</reference>
<dbReference type="Proteomes" id="UP000199494">
    <property type="component" value="Unassembled WGS sequence"/>
</dbReference>
<feature type="region of interest" description="Disordered" evidence="1">
    <location>
        <begin position="1"/>
        <end position="52"/>
    </location>
</feature>
<proteinExistence type="predicted"/>
<keyword evidence="4" id="KW-1185">Reference proteome</keyword>
<keyword evidence="2" id="KW-1133">Transmembrane helix</keyword>
<dbReference type="InterPro" id="IPR045512">
    <property type="entry name" value="DUF6480"/>
</dbReference>
<keyword evidence="2" id="KW-0472">Membrane</keyword>
<sequence length="80" mass="8046">MDRDHEEHHSMDSADQVPGLEPGGGVPPGETPPEAGQTSGLSAPQPYPPKGIPTTTIVVSAVLVLAVAVLVLLVGLGMVG</sequence>
<dbReference type="Pfam" id="PF20088">
    <property type="entry name" value="DUF6480"/>
    <property type="match status" value="1"/>
</dbReference>
<evidence type="ECO:0000313" key="3">
    <source>
        <dbReference type="EMBL" id="SDD61401.1"/>
    </source>
</evidence>
<evidence type="ECO:0000256" key="1">
    <source>
        <dbReference type="SAM" id="MobiDB-lite"/>
    </source>
</evidence>
<organism evidence="3 4">
    <name type="scientific">Prauserella marina</name>
    <dbReference type="NCBI Taxonomy" id="530584"/>
    <lineage>
        <taxon>Bacteria</taxon>
        <taxon>Bacillati</taxon>
        <taxon>Actinomycetota</taxon>
        <taxon>Actinomycetes</taxon>
        <taxon>Pseudonocardiales</taxon>
        <taxon>Pseudonocardiaceae</taxon>
        <taxon>Prauserella</taxon>
    </lineage>
</organism>
<feature type="transmembrane region" description="Helical" evidence="2">
    <location>
        <begin position="57"/>
        <end position="79"/>
    </location>
</feature>
<evidence type="ECO:0000256" key="2">
    <source>
        <dbReference type="SAM" id="Phobius"/>
    </source>
</evidence>
<dbReference type="RefSeq" id="WP_338061489.1">
    <property type="nucleotide sequence ID" value="NZ_CP016353.1"/>
</dbReference>
<accession>A0A1G6W6D4</accession>
<feature type="compositionally biased region" description="Basic and acidic residues" evidence="1">
    <location>
        <begin position="1"/>
        <end position="12"/>
    </location>
</feature>
<protein>
    <submittedName>
        <fullName evidence="3">Uncharacterized protein</fullName>
    </submittedName>
</protein>
<name>A0A1G6W6D4_9PSEU</name>
<dbReference type="AlphaFoldDB" id="A0A1G6W6D4"/>
<keyword evidence="2" id="KW-0812">Transmembrane</keyword>
<evidence type="ECO:0000313" key="4">
    <source>
        <dbReference type="Proteomes" id="UP000199494"/>
    </source>
</evidence>
<dbReference type="EMBL" id="FMZE01000010">
    <property type="protein sequence ID" value="SDD61401.1"/>
    <property type="molecule type" value="Genomic_DNA"/>
</dbReference>